<dbReference type="InterPro" id="IPR027417">
    <property type="entry name" value="P-loop_NTPase"/>
</dbReference>
<evidence type="ECO:0000313" key="3">
    <source>
        <dbReference type="EMBL" id="RNF86745.1"/>
    </source>
</evidence>
<name>A0A3M8T192_PSEPU</name>
<feature type="domain" description="Novel STAND NTPase 3" evidence="2">
    <location>
        <begin position="201"/>
        <end position="271"/>
    </location>
</feature>
<evidence type="ECO:0000259" key="1">
    <source>
        <dbReference type="Pfam" id="PF04471"/>
    </source>
</evidence>
<dbReference type="AlphaFoldDB" id="A0A3M8T192"/>
<dbReference type="InterPro" id="IPR007560">
    <property type="entry name" value="Restrct_endonuc_IV_Mrr"/>
</dbReference>
<feature type="domain" description="Restriction endonuclease type IV Mrr" evidence="1">
    <location>
        <begin position="31"/>
        <end position="102"/>
    </location>
</feature>
<gene>
    <name evidence="3" type="ORF">EFK07_19695</name>
</gene>
<organism evidence="3 4">
    <name type="scientific">Pseudomonas putida</name>
    <name type="common">Arthrobacter siderocapsulatus</name>
    <dbReference type="NCBI Taxonomy" id="303"/>
    <lineage>
        <taxon>Bacteria</taxon>
        <taxon>Pseudomonadati</taxon>
        <taxon>Pseudomonadota</taxon>
        <taxon>Gammaproteobacteria</taxon>
        <taxon>Pseudomonadales</taxon>
        <taxon>Pseudomonadaceae</taxon>
        <taxon>Pseudomonas</taxon>
    </lineage>
</organism>
<dbReference type="EMBL" id="RJAI01000047">
    <property type="protein sequence ID" value="RNF86745.1"/>
    <property type="molecule type" value="Genomic_DNA"/>
</dbReference>
<dbReference type="InterPro" id="IPR011856">
    <property type="entry name" value="tRNA_endonuc-like_dom_sf"/>
</dbReference>
<reference evidence="3 4" key="1">
    <citation type="submission" date="2018-10" db="EMBL/GenBank/DDBJ databases">
        <title>An outbreak of IMP-63 producing strain in France.</title>
        <authorList>
            <person name="Bour M."/>
            <person name="Liapis E."/>
            <person name="Plesiat P."/>
        </authorList>
    </citation>
    <scope>NUCLEOTIDE SEQUENCE [LARGE SCALE GENOMIC DNA]</scope>
    <source>
        <strain evidence="3 4">12917</strain>
    </source>
</reference>
<dbReference type="InterPro" id="IPR049050">
    <property type="entry name" value="nSTAND3"/>
</dbReference>
<accession>A0A3M8T192</accession>
<dbReference type="GO" id="GO:0004519">
    <property type="term" value="F:endonuclease activity"/>
    <property type="evidence" value="ECO:0007669"/>
    <property type="project" value="InterPro"/>
</dbReference>
<dbReference type="GO" id="GO:0003677">
    <property type="term" value="F:DNA binding"/>
    <property type="evidence" value="ECO:0007669"/>
    <property type="project" value="InterPro"/>
</dbReference>
<protein>
    <submittedName>
        <fullName evidence="3">Uncharacterized protein</fullName>
    </submittedName>
</protein>
<proteinExistence type="predicted"/>
<comment type="caution">
    <text evidence="3">The sequence shown here is derived from an EMBL/GenBank/DDBJ whole genome shotgun (WGS) entry which is preliminary data.</text>
</comment>
<dbReference type="GO" id="GO:0009307">
    <property type="term" value="P:DNA restriction-modification system"/>
    <property type="evidence" value="ECO:0007669"/>
    <property type="project" value="InterPro"/>
</dbReference>
<dbReference type="Gene3D" id="3.40.50.300">
    <property type="entry name" value="P-loop containing nucleotide triphosphate hydrolases"/>
    <property type="match status" value="1"/>
</dbReference>
<evidence type="ECO:0000259" key="2">
    <source>
        <dbReference type="Pfam" id="PF20720"/>
    </source>
</evidence>
<dbReference type="Gene3D" id="3.40.1350.10">
    <property type="match status" value="1"/>
</dbReference>
<dbReference type="Proteomes" id="UP000278162">
    <property type="component" value="Unassembled WGS sequence"/>
</dbReference>
<sequence length="295" mass="33601">MPGIRPKKRIRQTSNLQAQHTIETIMDYDFKTLSPEDFERLIGDLYYAETKVLPQSFKSGKDGGIDLLVTDGNGHEKVIIQCKRYEPSAIAALKKAMQKEKGNNLDKLRPPRYILATSVKLSPQNKKNLQKDLHPWIRDIGDIWGLDDINARLRLNEDIEKKHIKLWISSTAVLEKILNHNILSITDITIEKIRQSFAKLVIHSAFDECYRKLEHSHSCIITGNPGIGKTTLANLLLCRYIKEGFTPIVATNGIHEIFGLIKSQEKTRQLFITMISLAPRGTMNSNLVKTKMPNY</sequence>
<dbReference type="InterPro" id="IPR011335">
    <property type="entry name" value="Restrct_endonuc-II-like"/>
</dbReference>
<dbReference type="Pfam" id="PF04471">
    <property type="entry name" value="Mrr_cat"/>
    <property type="match status" value="1"/>
</dbReference>
<evidence type="ECO:0000313" key="4">
    <source>
        <dbReference type="Proteomes" id="UP000278162"/>
    </source>
</evidence>
<dbReference type="SUPFAM" id="SSF52980">
    <property type="entry name" value="Restriction endonuclease-like"/>
    <property type="match status" value="1"/>
</dbReference>
<dbReference type="SUPFAM" id="SSF52540">
    <property type="entry name" value="P-loop containing nucleoside triphosphate hydrolases"/>
    <property type="match status" value="1"/>
</dbReference>
<dbReference type="Pfam" id="PF20720">
    <property type="entry name" value="nSTAND3"/>
    <property type="match status" value="1"/>
</dbReference>